<dbReference type="KEGG" id="mgik:GO620_011865"/>
<evidence type="ECO:0000313" key="4">
    <source>
        <dbReference type="EMBL" id="QQL48873.1"/>
    </source>
</evidence>
<keyword evidence="3" id="KW-0520">NAD</keyword>
<dbReference type="GO" id="GO:0050570">
    <property type="term" value="F:4-hydroxythreonine-4-phosphate dehydrogenase activity"/>
    <property type="evidence" value="ECO:0007669"/>
    <property type="project" value="UniProtKB-EC"/>
</dbReference>
<dbReference type="NCBIfam" id="TIGR00557">
    <property type="entry name" value="pdxA"/>
    <property type="match status" value="1"/>
</dbReference>
<dbReference type="GO" id="GO:0046872">
    <property type="term" value="F:metal ion binding"/>
    <property type="evidence" value="ECO:0007669"/>
    <property type="project" value="UniProtKB-KW"/>
</dbReference>
<dbReference type="InterPro" id="IPR005255">
    <property type="entry name" value="PdxA_fam"/>
</dbReference>
<dbReference type="AlphaFoldDB" id="A0A6I4HZV7"/>
<evidence type="ECO:0000256" key="1">
    <source>
        <dbReference type="ARBA" id="ARBA00022723"/>
    </source>
</evidence>
<dbReference type="Pfam" id="PF04166">
    <property type="entry name" value="PdxA"/>
    <property type="match status" value="1"/>
</dbReference>
<dbReference type="Gene3D" id="3.40.718.10">
    <property type="entry name" value="Isopropylmalate Dehydrogenase"/>
    <property type="match status" value="1"/>
</dbReference>
<evidence type="ECO:0000313" key="5">
    <source>
        <dbReference type="Proteomes" id="UP000429232"/>
    </source>
</evidence>
<dbReference type="RefSeq" id="WP_157525573.1">
    <property type="nucleotide sequence ID" value="NZ_CP066775.1"/>
</dbReference>
<keyword evidence="5" id="KW-1185">Reference proteome</keyword>
<evidence type="ECO:0000256" key="2">
    <source>
        <dbReference type="ARBA" id="ARBA00023002"/>
    </source>
</evidence>
<dbReference type="GO" id="GO:0051287">
    <property type="term" value="F:NAD binding"/>
    <property type="evidence" value="ECO:0007669"/>
    <property type="project" value="InterPro"/>
</dbReference>
<dbReference type="EMBL" id="CP066775">
    <property type="protein sequence ID" value="QQL48873.1"/>
    <property type="molecule type" value="Genomic_DNA"/>
</dbReference>
<dbReference type="PANTHER" id="PTHR30004:SF6">
    <property type="entry name" value="D-THREONATE 4-PHOSPHATE DEHYDROGENASE"/>
    <property type="match status" value="1"/>
</dbReference>
<name>A0A6I4HZV7_9SPHI</name>
<evidence type="ECO:0000256" key="3">
    <source>
        <dbReference type="ARBA" id="ARBA00023027"/>
    </source>
</evidence>
<protein>
    <submittedName>
        <fullName evidence="4">4-hydroxythreonine-4-phosphate dehydrogenase PdxA</fullName>
        <ecNumber evidence="4">1.1.1.262</ecNumber>
    </submittedName>
</protein>
<dbReference type="EC" id="1.1.1.262" evidence="4"/>
<keyword evidence="2 4" id="KW-0560">Oxidoreductase</keyword>
<organism evidence="4 5">
    <name type="scientific">Mucilaginibacter ginkgonis</name>
    <dbReference type="NCBI Taxonomy" id="2682091"/>
    <lineage>
        <taxon>Bacteria</taxon>
        <taxon>Pseudomonadati</taxon>
        <taxon>Bacteroidota</taxon>
        <taxon>Sphingobacteriia</taxon>
        <taxon>Sphingobacteriales</taxon>
        <taxon>Sphingobacteriaceae</taxon>
        <taxon>Mucilaginibacter</taxon>
    </lineage>
</organism>
<dbReference type="PANTHER" id="PTHR30004">
    <property type="entry name" value="4-HYDROXYTHREONINE-4-PHOSPHATE DEHYDROGENASE"/>
    <property type="match status" value="1"/>
</dbReference>
<gene>
    <name evidence="4" type="primary">pdxA</name>
    <name evidence="4" type="ORF">GO620_011865</name>
</gene>
<dbReference type="Proteomes" id="UP000429232">
    <property type="component" value="Chromosome"/>
</dbReference>
<keyword evidence="1" id="KW-0479">Metal-binding</keyword>
<proteinExistence type="predicted"/>
<accession>A0A6I4HZV7</accession>
<reference evidence="4 5" key="1">
    <citation type="submission" date="2020-12" db="EMBL/GenBank/DDBJ databases">
        <title>HMF7856_wgs.fasta genome submission.</title>
        <authorList>
            <person name="Kang H."/>
            <person name="Kim H."/>
            <person name="Joh K."/>
        </authorList>
    </citation>
    <scope>NUCLEOTIDE SEQUENCE [LARGE SCALE GENOMIC DNA]</scope>
    <source>
        <strain evidence="4 5">HMF7856</strain>
    </source>
</reference>
<sequence>MSERIKVGISIGDVNGIGLEVIIKTLADSRVFDYCTPIVYGHTKVASFHRRSCEITELNFNVISNAAEAQHQKANMINCWEEDVKIDLGVANETGGKYAFLSLQKATDDLLAGHIDALVTAPINKDNIQSEQFDFPGHTEYLQQRDNAADSLMFLVSDTLRVGVVTGHIPVAKVPQAISVEKILSKLKLMNTSLQKDFWIRKPKIAVLGLNPHAGDNGLIGNEEQSVIIPAVEEARANDILAFGPYAADGFFANATYMQFDAVLAMYHDQGLIPFKTIAFESGVNFTAGLSFVRTSPDHGTAYDIAGKNQASEVSFREALFTAIHVVKHRRENLVLSEDPLKFTKLSRDRD</sequence>
<dbReference type="SUPFAM" id="SSF53659">
    <property type="entry name" value="Isocitrate/Isopropylmalate dehydrogenase-like"/>
    <property type="match status" value="1"/>
</dbReference>